<dbReference type="GO" id="GO:0051301">
    <property type="term" value="P:cell division"/>
    <property type="evidence" value="ECO:0007669"/>
    <property type="project" value="UniProtKB-KW"/>
</dbReference>
<dbReference type="RefSeq" id="WP_021752286.1">
    <property type="nucleotide sequence ID" value="NZ_KI271793.1"/>
</dbReference>
<sequence>MSKYHFIGIKGSGMSSLAQIVYDMGHTVQGSDLATYFFTQEKLEKRNIPMFEYSPENIKEGYEVILGNAFNDDHEEYVRAKELGLKTYTYSEFLGKLLGETPSIAITGAHGKTTTTTMVSNIFKHNFITSYLIGDGTGSGQKNSDFFVAEACEYYRHFLAYYPDYAIVTNIDFDHPDYFKDEDDVFSAFQSFVNQVKKAVIFCGDDKLASKLTSSKAKLISYGFNDGNDYQIKNLTTTSEFSTFDIYKYGEKLATFKMAVFGLHDISNAAAAISLADTIGITPEKIQEALNHYKAAERRFSEHKVGSLVIVDDYAHHPSEIKATINSARRKYPDKKIIAIFQPHTYTRTAKFLNEFAESLLTADKAFLCPIFASVREKAKIVGIEDLQKVTTGSDIINGEEDFPKLNFENAVLLFMGAGNINKLCHKFLEKNLENITK</sequence>
<evidence type="ECO:0000259" key="16">
    <source>
        <dbReference type="Pfam" id="PF02875"/>
    </source>
</evidence>
<dbReference type="InterPro" id="IPR013221">
    <property type="entry name" value="Mur_ligase_cen"/>
</dbReference>
<dbReference type="PANTHER" id="PTHR43445">
    <property type="entry name" value="UDP-N-ACETYLMURAMATE--L-ALANINE LIGASE-RELATED"/>
    <property type="match status" value="1"/>
</dbReference>
<dbReference type="Gene3D" id="3.40.50.720">
    <property type="entry name" value="NAD(P)-binding Rossmann-like Domain"/>
    <property type="match status" value="1"/>
</dbReference>
<keyword evidence="12 14" id="KW-0961">Cell wall biogenesis/degradation</keyword>
<comment type="similarity">
    <text evidence="14">Belongs to the MurCDEF family.</text>
</comment>
<dbReference type="GO" id="GO:0008360">
    <property type="term" value="P:regulation of cell shape"/>
    <property type="evidence" value="ECO:0007669"/>
    <property type="project" value="UniProtKB-KW"/>
</dbReference>
<dbReference type="UniPathway" id="UPA00219"/>
<evidence type="ECO:0000256" key="5">
    <source>
        <dbReference type="ARBA" id="ARBA00022598"/>
    </source>
</evidence>
<protein>
    <recommendedName>
        <fullName evidence="3 14">UDP-N-acetylmuramate--L-alanine ligase</fullName>
        <ecNumber evidence="3 14">6.3.2.8</ecNumber>
    </recommendedName>
    <alternativeName>
        <fullName evidence="14">UDP-N-acetylmuramoyl-L-alanine synthetase</fullName>
    </alternativeName>
</protein>
<dbReference type="GO" id="GO:0005524">
    <property type="term" value="F:ATP binding"/>
    <property type="evidence" value="ECO:0007669"/>
    <property type="project" value="UniProtKB-UniRule"/>
</dbReference>
<evidence type="ECO:0000256" key="4">
    <source>
        <dbReference type="ARBA" id="ARBA00022490"/>
    </source>
</evidence>
<dbReference type="InterPro" id="IPR004101">
    <property type="entry name" value="Mur_ligase_C"/>
</dbReference>
<evidence type="ECO:0000259" key="17">
    <source>
        <dbReference type="Pfam" id="PF08245"/>
    </source>
</evidence>
<evidence type="ECO:0000256" key="14">
    <source>
        <dbReference type="HAMAP-Rule" id="MF_00046"/>
    </source>
</evidence>
<organism evidence="18 19">
    <name type="scientific">Gemella bergeri ATCC 700627</name>
    <dbReference type="NCBI Taxonomy" id="1321820"/>
    <lineage>
        <taxon>Bacteria</taxon>
        <taxon>Bacillati</taxon>
        <taxon>Bacillota</taxon>
        <taxon>Bacilli</taxon>
        <taxon>Bacillales</taxon>
        <taxon>Gemellaceae</taxon>
        <taxon>Gemella</taxon>
    </lineage>
</organism>
<dbReference type="GO" id="GO:0071555">
    <property type="term" value="P:cell wall organization"/>
    <property type="evidence" value="ECO:0007669"/>
    <property type="project" value="UniProtKB-KW"/>
</dbReference>
<dbReference type="SUPFAM" id="SSF53244">
    <property type="entry name" value="MurD-like peptide ligases, peptide-binding domain"/>
    <property type="match status" value="1"/>
</dbReference>
<dbReference type="InterPro" id="IPR036615">
    <property type="entry name" value="Mur_ligase_C_dom_sf"/>
</dbReference>
<feature type="domain" description="Mur ligase C-terminal" evidence="16">
    <location>
        <begin position="299"/>
        <end position="374"/>
    </location>
</feature>
<keyword evidence="4 14" id="KW-0963">Cytoplasm</keyword>
<evidence type="ECO:0000256" key="12">
    <source>
        <dbReference type="ARBA" id="ARBA00023316"/>
    </source>
</evidence>
<evidence type="ECO:0000256" key="8">
    <source>
        <dbReference type="ARBA" id="ARBA00022840"/>
    </source>
</evidence>
<dbReference type="Pfam" id="PF01225">
    <property type="entry name" value="Mur_ligase"/>
    <property type="match status" value="1"/>
</dbReference>
<keyword evidence="9 14" id="KW-0133">Cell shape</keyword>
<comment type="pathway">
    <text evidence="2 14">Cell wall biogenesis; peptidoglycan biosynthesis.</text>
</comment>
<gene>
    <name evidence="14" type="primary">murC</name>
    <name evidence="18" type="ORF">HMPREF1983_01107</name>
</gene>
<comment type="function">
    <text evidence="14">Cell wall formation.</text>
</comment>
<dbReference type="InterPro" id="IPR005758">
    <property type="entry name" value="UDP-N-AcMur_Ala_ligase_MurC"/>
</dbReference>
<dbReference type="SUPFAM" id="SSF51984">
    <property type="entry name" value="MurCD N-terminal domain"/>
    <property type="match status" value="1"/>
</dbReference>
<keyword evidence="5 14" id="KW-0436">Ligase</keyword>
<evidence type="ECO:0000259" key="15">
    <source>
        <dbReference type="Pfam" id="PF01225"/>
    </source>
</evidence>
<feature type="domain" description="Mur ligase N-terminal catalytic" evidence="15">
    <location>
        <begin position="3"/>
        <end position="98"/>
    </location>
</feature>
<evidence type="ECO:0000256" key="13">
    <source>
        <dbReference type="ARBA" id="ARBA00047833"/>
    </source>
</evidence>
<keyword evidence="8 14" id="KW-0067">ATP-binding</keyword>
<keyword evidence="11 14" id="KW-0131">Cell cycle</keyword>
<evidence type="ECO:0000256" key="2">
    <source>
        <dbReference type="ARBA" id="ARBA00004752"/>
    </source>
</evidence>
<keyword evidence="7 14" id="KW-0547">Nucleotide-binding</keyword>
<evidence type="ECO:0000256" key="11">
    <source>
        <dbReference type="ARBA" id="ARBA00023306"/>
    </source>
</evidence>
<dbReference type="GO" id="GO:0005737">
    <property type="term" value="C:cytoplasm"/>
    <property type="evidence" value="ECO:0007669"/>
    <property type="project" value="UniProtKB-SubCell"/>
</dbReference>
<comment type="catalytic activity">
    <reaction evidence="13 14">
        <text>UDP-N-acetyl-alpha-D-muramate + L-alanine + ATP = UDP-N-acetyl-alpha-D-muramoyl-L-alanine + ADP + phosphate + H(+)</text>
        <dbReference type="Rhea" id="RHEA:23372"/>
        <dbReference type="ChEBI" id="CHEBI:15378"/>
        <dbReference type="ChEBI" id="CHEBI:30616"/>
        <dbReference type="ChEBI" id="CHEBI:43474"/>
        <dbReference type="ChEBI" id="CHEBI:57972"/>
        <dbReference type="ChEBI" id="CHEBI:70757"/>
        <dbReference type="ChEBI" id="CHEBI:83898"/>
        <dbReference type="ChEBI" id="CHEBI:456216"/>
        <dbReference type="EC" id="6.3.2.8"/>
    </reaction>
</comment>
<keyword evidence="6 14" id="KW-0132">Cell division</keyword>
<accession>U2Q3T2</accession>
<feature type="domain" description="Mur ligase central" evidence="17">
    <location>
        <begin position="106"/>
        <end position="275"/>
    </location>
</feature>
<proteinExistence type="inferred from homology"/>
<dbReference type="GO" id="GO:0008763">
    <property type="term" value="F:UDP-N-acetylmuramate-L-alanine ligase activity"/>
    <property type="evidence" value="ECO:0007669"/>
    <property type="project" value="UniProtKB-UniRule"/>
</dbReference>
<dbReference type="InterPro" id="IPR036565">
    <property type="entry name" value="Mur-like_cat_sf"/>
</dbReference>
<dbReference type="InterPro" id="IPR050061">
    <property type="entry name" value="MurCDEF_pg_biosynth"/>
</dbReference>
<reference evidence="18 19" key="1">
    <citation type="submission" date="2013-08" db="EMBL/GenBank/DDBJ databases">
        <authorList>
            <person name="Weinstock G."/>
            <person name="Sodergren E."/>
            <person name="Wylie T."/>
            <person name="Fulton L."/>
            <person name="Fulton R."/>
            <person name="Fronick C."/>
            <person name="O'Laughlin M."/>
            <person name="Godfrey J."/>
            <person name="Miner T."/>
            <person name="Herter B."/>
            <person name="Appelbaum E."/>
            <person name="Cordes M."/>
            <person name="Lek S."/>
            <person name="Wollam A."/>
            <person name="Pepin K.H."/>
            <person name="Palsikar V.B."/>
            <person name="Mitreva M."/>
            <person name="Wilson R.K."/>
        </authorList>
    </citation>
    <scope>NUCLEOTIDE SEQUENCE [LARGE SCALE GENOMIC DNA]</scope>
    <source>
        <strain evidence="18 19">ATCC 700627</strain>
    </source>
</reference>
<feature type="binding site" evidence="14">
    <location>
        <begin position="108"/>
        <end position="114"/>
    </location>
    <ligand>
        <name>ATP</name>
        <dbReference type="ChEBI" id="CHEBI:30616"/>
    </ligand>
</feature>
<dbReference type="HAMAP" id="MF_00046">
    <property type="entry name" value="MurC"/>
    <property type="match status" value="1"/>
</dbReference>
<dbReference type="PATRIC" id="fig|1321820.3.peg.1074"/>
<comment type="caution">
    <text evidence="18">The sequence shown here is derived from an EMBL/GenBank/DDBJ whole genome shotgun (WGS) entry which is preliminary data.</text>
</comment>
<evidence type="ECO:0000256" key="9">
    <source>
        <dbReference type="ARBA" id="ARBA00022960"/>
    </source>
</evidence>
<dbReference type="Pfam" id="PF02875">
    <property type="entry name" value="Mur_ligase_C"/>
    <property type="match status" value="1"/>
</dbReference>
<dbReference type="GO" id="GO:0009252">
    <property type="term" value="P:peptidoglycan biosynthetic process"/>
    <property type="evidence" value="ECO:0007669"/>
    <property type="project" value="UniProtKB-UniRule"/>
</dbReference>
<evidence type="ECO:0000256" key="7">
    <source>
        <dbReference type="ARBA" id="ARBA00022741"/>
    </source>
</evidence>
<evidence type="ECO:0000256" key="6">
    <source>
        <dbReference type="ARBA" id="ARBA00022618"/>
    </source>
</evidence>
<dbReference type="PANTHER" id="PTHR43445:SF3">
    <property type="entry name" value="UDP-N-ACETYLMURAMATE--L-ALANINE LIGASE"/>
    <property type="match status" value="1"/>
</dbReference>
<dbReference type="Gene3D" id="3.90.190.20">
    <property type="entry name" value="Mur ligase, C-terminal domain"/>
    <property type="match status" value="1"/>
</dbReference>
<dbReference type="Pfam" id="PF08245">
    <property type="entry name" value="Mur_ligase_M"/>
    <property type="match status" value="1"/>
</dbReference>
<keyword evidence="10 14" id="KW-0573">Peptidoglycan synthesis</keyword>
<evidence type="ECO:0000313" key="19">
    <source>
        <dbReference type="Proteomes" id="UP000016637"/>
    </source>
</evidence>
<dbReference type="EC" id="6.3.2.8" evidence="3 14"/>
<evidence type="ECO:0000256" key="3">
    <source>
        <dbReference type="ARBA" id="ARBA00012211"/>
    </source>
</evidence>
<dbReference type="AlphaFoldDB" id="U2Q3T2"/>
<dbReference type="InterPro" id="IPR000713">
    <property type="entry name" value="Mur_ligase_N"/>
</dbReference>
<dbReference type="HOGENOM" id="CLU_028104_1_0_9"/>
<dbReference type="NCBIfam" id="TIGR01082">
    <property type="entry name" value="murC"/>
    <property type="match status" value="1"/>
</dbReference>
<dbReference type="Gene3D" id="3.40.1190.10">
    <property type="entry name" value="Mur-like, catalytic domain"/>
    <property type="match status" value="1"/>
</dbReference>
<keyword evidence="19" id="KW-1185">Reference proteome</keyword>
<name>U2Q3T2_9BACL</name>
<evidence type="ECO:0000256" key="1">
    <source>
        <dbReference type="ARBA" id="ARBA00004496"/>
    </source>
</evidence>
<dbReference type="SUPFAM" id="SSF53623">
    <property type="entry name" value="MurD-like peptide ligases, catalytic domain"/>
    <property type="match status" value="1"/>
</dbReference>
<evidence type="ECO:0000256" key="10">
    <source>
        <dbReference type="ARBA" id="ARBA00022984"/>
    </source>
</evidence>
<comment type="subcellular location">
    <subcellularLocation>
        <location evidence="1 14">Cytoplasm</location>
    </subcellularLocation>
</comment>
<dbReference type="eggNOG" id="COG0773">
    <property type="taxonomic scope" value="Bacteria"/>
</dbReference>
<evidence type="ECO:0000313" key="18">
    <source>
        <dbReference type="EMBL" id="ERK57415.1"/>
    </source>
</evidence>
<dbReference type="Proteomes" id="UP000016637">
    <property type="component" value="Unassembled WGS sequence"/>
</dbReference>
<dbReference type="EMBL" id="AWVP01000068">
    <property type="protein sequence ID" value="ERK57415.1"/>
    <property type="molecule type" value="Genomic_DNA"/>
</dbReference>